<dbReference type="AlphaFoldDB" id="A0A195F229"/>
<organism evidence="2 3">
    <name type="scientific">Trachymyrmex septentrionalis</name>
    <dbReference type="NCBI Taxonomy" id="34720"/>
    <lineage>
        <taxon>Eukaryota</taxon>
        <taxon>Metazoa</taxon>
        <taxon>Ecdysozoa</taxon>
        <taxon>Arthropoda</taxon>
        <taxon>Hexapoda</taxon>
        <taxon>Insecta</taxon>
        <taxon>Pterygota</taxon>
        <taxon>Neoptera</taxon>
        <taxon>Endopterygota</taxon>
        <taxon>Hymenoptera</taxon>
        <taxon>Apocrita</taxon>
        <taxon>Aculeata</taxon>
        <taxon>Formicoidea</taxon>
        <taxon>Formicidae</taxon>
        <taxon>Myrmicinae</taxon>
        <taxon>Trachymyrmex</taxon>
    </lineage>
</organism>
<name>A0A195F229_9HYME</name>
<feature type="region of interest" description="Disordered" evidence="1">
    <location>
        <begin position="70"/>
        <end position="95"/>
    </location>
</feature>
<reference evidence="2 3" key="1">
    <citation type="submission" date="2016-03" db="EMBL/GenBank/DDBJ databases">
        <title>Trachymyrmex septentrionalis WGS genome.</title>
        <authorList>
            <person name="Nygaard S."/>
            <person name="Hu H."/>
            <person name="Boomsma J."/>
            <person name="Zhang G."/>
        </authorList>
    </citation>
    <scope>NUCLEOTIDE SEQUENCE [LARGE SCALE GENOMIC DNA]</scope>
    <source>
        <strain evidence="2">Tsep2-gDNA-1</strain>
        <tissue evidence="2">Whole body</tissue>
    </source>
</reference>
<evidence type="ECO:0000313" key="2">
    <source>
        <dbReference type="EMBL" id="KYN34149.1"/>
    </source>
</evidence>
<proteinExistence type="predicted"/>
<evidence type="ECO:0000256" key="1">
    <source>
        <dbReference type="SAM" id="MobiDB-lite"/>
    </source>
</evidence>
<protein>
    <submittedName>
        <fullName evidence="2">Uncharacterized protein</fullName>
    </submittedName>
</protein>
<keyword evidence="3" id="KW-1185">Reference proteome</keyword>
<dbReference type="EMBL" id="KQ981864">
    <property type="protein sequence ID" value="KYN34149.1"/>
    <property type="molecule type" value="Genomic_DNA"/>
</dbReference>
<sequence length="242" mass="27488">MDSDAHFIAAMHAGLVMQKQRHSCVPDDEDELAKGECQLPPEVPSAKYKPDAIVRSTILNRIAHNISYSHHPPTLYRPRAPSPSRTTGGKGEPEQTLTSIWSTEEAARWSLGQIKALSVPNAHRDIGQLTMFVSRIIILCLLRIIHIMPRNNIDTCRSREPRMQKKFLFLRISAYMDREEHVVALLMKRRKSFLIKESAARAIGAGCQLVKNTDRYPYVLNSMQQVFISAQYLPFPRNSLPT</sequence>
<dbReference type="Proteomes" id="UP000078541">
    <property type="component" value="Unassembled WGS sequence"/>
</dbReference>
<gene>
    <name evidence="2" type="ORF">ALC56_11255</name>
</gene>
<evidence type="ECO:0000313" key="3">
    <source>
        <dbReference type="Proteomes" id="UP000078541"/>
    </source>
</evidence>
<accession>A0A195F229</accession>